<dbReference type="EMBL" id="JAUCGQ010000001">
    <property type="protein sequence ID" value="MDM7853499.1"/>
    <property type="molecule type" value="Genomic_DNA"/>
</dbReference>
<evidence type="ECO:0000256" key="6">
    <source>
        <dbReference type="ARBA" id="ARBA00023136"/>
    </source>
</evidence>
<evidence type="ECO:0000259" key="9">
    <source>
        <dbReference type="Pfam" id="PF18916"/>
    </source>
</evidence>
<dbReference type="Pfam" id="PF18916">
    <property type="entry name" value="Lycopene_cyc"/>
    <property type="match status" value="1"/>
</dbReference>
<evidence type="ECO:0000256" key="3">
    <source>
        <dbReference type="ARBA" id="ARBA00022692"/>
    </source>
</evidence>
<reference evidence="10 11" key="1">
    <citation type="submission" date="2023-06" db="EMBL/GenBank/DDBJ databases">
        <title>Cellulomonas sp. MW4 Whole genome sequence.</title>
        <authorList>
            <person name="Park S."/>
        </authorList>
    </citation>
    <scope>NUCLEOTIDE SEQUENCE [LARGE SCALE GENOMIC DNA]</scope>
    <source>
        <strain evidence="10 11">MW4</strain>
    </source>
</reference>
<feature type="domain" description="Lycopene cyclase" evidence="9">
    <location>
        <begin position="9"/>
        <end position="91"/>
    </location>
</feature>
<feature type="transmembrane region" description="Helical" evidence="8">
    <location>
        <begin position="6"/>
        <end position="24"/>
    </location>
</feature>
<evidence type="ECO:0000313" key="11">
    <source>
        <dbReference type="Proteomes" id="UP001529338"/>
    </source>
</evidence>
<evidence type="ECO:0000256" key="5">
    <source>
        <dbReference type="ARBA" id="ARBA00022989"/>
    </source>
</evidence>
<comment type="caution">
    <text evidence="10">The sequence shown here is derived from an EMBL/GenBank/DDBJ whole genome shotgun (WGS) entry which is preliminary data.</text>
</comment>
<evidence type="ECO:0000313" key="10">
    <source>
        <dbReference type="EMBL" id="MDM7853499.1"/>
    </source>
</evidence>
<evidence type="ECO:0000256" key="4">
    <source>
        <dbReference type="ARBA" id="ARBA00022746"/>
    </source>
</evidence>
<comment type="subcellular location">
    <subcellularLocation>
        <location evidence="1">Membrane</location>
        <topology evidence="1">Multi-pass membrane protein</topology>
    </subcellularLocation>
</comment>
<comment type="pathway">
    <text evidence="2">Carotenoid biosynthesis.</text>
</comment>
<evidence type="ECO:0000256" key="7">
    <source>
        <dbReference type="ARBA" id="ARBA00023235"/>
    </source>
</evidence>
<dbReference type="InterPro" id="IPR017825">
    <property type="entry name" value="Lycopene_cyclase_dom"/>
</dbReference>
<evidence type="ECO:0000256" key="8">
    <source>
        <dbReference type="SAM" id="Phobius"/>
    </source>
</evidence>
<name>A0ABT7SDA5_9CELL</name>
<evidence type="ECO:0000256" key="2">
    <source>
        <dbReference type="ARBA" id="ARBA00004829"/>
    </source>
</evidence>
<keyword evidence="6 8" id="KW-0472">Membrane</keyword>
<proteinExistence type="predicted"/>
<feature type="transmembrane region" description="Helical" evidence="8">
    <location>
        <begin position="31"/>
        <end position="59"/>
    </location>
</feature>
<organism evidence="10 11">
    <name type="scientific">Cellulomonas alba</name>
    <dbReference type="NCBI Taxonomy" id="3053467"/>
    <lineage>
        <taxon>Bacteria</taxon>
        <taxon>Bacillati</taxon>
        <taxon>Actinomycetota</taxon>
        <taxon>Actinomycetes</taxon>
        <taxon>Micrococcales</taxon>
        <taxon>Cellulomonadaceae</taxon>
        <taxon>Cellulomonas</taxon>
    </lineage>
</organism>
<dbReference type="NCBIfam" id="TIGR03462">
    <property type="entry name" value="CarR_dom_SF"/>
    <property type="match status" value="1"/>
</dbReference>
<gene>
    <name evidence="10" type="ORF">QRT04_01030</name>
</gene>
<accession>A0ABT7SDA5</accession>
<keyword evidence="5 8" id="KW-1133">Transmembrane helix</keyword>
<keyword evidence="3 8" id="KW-0812">Transmembrane</keyword>
<dbReference type="Proteomes" id="UP001529338">
    <property type="component" value="Unassembled WGS sequence"/>
</dbReference>
<dbReference type="RefSeq" id="WP_289453022.1">
    <property type="nucleotide sequence ID" value="NZ_JAUCGQ010000001.1"/>
</dbReference>
<keyword evidence="11" id="KW-1185">Reference proteome</keyword>
<keyword evidence="7" id="KW-0413">Isomerase</keyword>
<protein>
    <submittedName>
        <fullName evidence="10">Lycopene cyclase domain-containing protein</fullName>
    </submittedName>
</protein>
<keyword evidence="4" id="KW-0125">Carotenoid biosynthesis</keyword>
<sequence>MSYLGVDVVFVAVAAATFAVALVRHPDRAQFAVATAVTTAVLVALTVVFDGVMIGADLFRYDAGSLAGPHVWRVPMEDLAWPLAAALLVPSVRSLAARRAVRAPEVSRAG</sequence>
<evidence type="ECO:0000256" key="1">
    <source>
        <dbReference type="ARBA" id="ARBA00004141"/>
    </source>
</evidence>